<evidence type="ECO:0000256" key="5">
    <source>
        <dbReference type="ARBA" id="ARBA00022801"/>
    </source>
</evidence>
<dbReference type="Pfam" id="PF02225">
    <property type="entry name" value="PA"/>
    <property type="match status" value="1"/>
</dbReference>
<keyword evidence="5 8" id="KW-0378">Hydrolase</keyword>
<dbReference type="InterPro" id="IPR023827">
    <property type="entry name" value="Peptidase_S8_Asp-AS"/>
</dbReference>
<keyword evidence="6 8" id="KW-0720">Serine protease</keyword>
<evidence type="ECO:0000259" key="15">
    <source>
        <dbReference type="Pfam" id="PF17766"/>
    </source>
</evidence>
<dbReference type="PROSITE" id="PS00136">
    <property type="entry name" value="SUBTILASE_ASP"/>
    <property type="match status" value="1"/>
</dbReference>
<comment type="similarity">
    <text evidence="1 8 9">Belongs to the peptidase S8 family.</text>
</comment>
<feature type="chain" id="PRO_5038726377" evidence="11">
    <location>
        <begin position="25"/>
        <end position="1194"/>
    </location>
</feature>
<evidence type="ECO:0000256" key="10">
    <source>
        <dbReference type="SAM" id="MobiDB-lite"/>
    </source>
</evidence>
<evidence type="ECO:0000313" key="16">
    <source>
        <dbReference type="EMBL" id="SDG43667.1"/>
    </source>
</evidence>
<feature type="active site" description="Charge relay system" evidence="7 8">
    <location>
        <position position="274"/>
    </location>
</feature>
<evidence type="ECO:0000259" key="13">
    <source>
        <dbReference type="Pfam" id="PF02225"/>
    </source>
</evidence>
<dbReference type="EMBL" id="LT629692">
    <property type="protein sequence ID" value="SDG43667.1"/>
    <property type="molecule type" value="Genomic_DNA"/>
</dbReference>
<dbReference type="Gene3D" id="2.60.40.2700">
    <property type="match status" value="1"/>
</dbReference>
<dbReference type="SUPFAM" id="SSF52025">
    <property type="entry name" value="PA domain"/>
    <property type="match status" value="1"/>
</dbReference>
<feature type="domain" description="PA" evidence="13">
    <location>
        <begin position="435"/>
        <end position="521"/>
    </location>
</feature>
<feature type="active site" description="Charge relay system" evidence="7 8">
    <location>
        <position position="184"/>
    </location>
</feature>
<dbReference type="Gene3D" id="2.60.120.380">
    <property type="match status" value="1"/>
</dbReference>
<dbReference type="Gene3D" id="2.60.40.10">
    <property type="entry name" value="Immunoglobulins"/>
    <property type="match status" value="1"/>
</dbReference>
<gene>
    <name evidence="16" type="ORF">SAMN04489810_0298</name>
</gene>
<dbReference type="SUPFAM" id="SSF52743">
    <property type="entry name" value="Subtilisin-like"/>
    <property type="match status" value="1"/>
</dbReference>
<dbReference type="Gene3D" id="3.40.50.200">
    <property type="entry name" value="Peptidase S8/S53 domain"/>
    <property type="match status" value="1"/>
</dbReference>
<dbReference type="RefSeq" id="WP_091485278.1">
    <property type="nucleotide sequence ID" value="NZ_LT629692.1"/>
</dbReference>
<evidence type="ECO:0000256" key="4">
    <source>
        <dbReference type="ARBA" id="ARBA00022729"/>
    </source>
</evidence>
<feature type="domain" description="Peptidase S8/S53" evidence="12">
    <location>
        <begin position="175"/>
        <end position="657"/>
    </location>
</feature>
<evidence type="ECO:0000256" key="7">
    <source>
        <dbReference type="PIRSR" id="PIRSR615500-1"/>
    </source>
</evidence>
<dbReference type="InterPro" id="IPR000209">
    <property type="entry name" value="Peptidase_S8/S53_dom"/>
</dbReference>
<feature type="domain" description="Subtilisin-like protease fibronectin type-III" evidence="15">
    <location>
        <begin position="703"/>
        <end position="795"/>
    </location>
</feature>
<dbReference type="Gene3D" id="3.30.70.80">
    <property type="entry name" value="Peptidase S8 propeptide/proteinase inhibitor I9"/>
    <property type="match status" value="1"/>
</dbReference>
<evidence type="ECO:0000256" key="11">
    <source>
        <dbReference type="SAM" id="SignalP"/>
    </source>
</evidence>
<dbReference type="Pfam" id="PF17766">
    <property type="entry name" value="fn3_6"/>
    <property type="match status" value="1"/>
</dbReference>
<dbReference type="InterPro" id="IPR041469">
    <property type="entry name" value="Subtilisin-like_FN3"/>
</dbReference>
<dbReference type="InterPro" id="IPR037045">
    <property type="entry name" value="S8pro/Inhibitor_I9_sf"/>
</dbReference>
<dbReference type="Pfam" id="PF05922">
    <property type="entry name" value="Inhibitor_I9"/>
    <property type="match status" value="1"/>
</dbReference>
<dbReference type="Gene3D" id="3.50.30.30">
    <property type="match status" value="1"/>
</dbReference>
<evidence type="ECO:0000313" key="17">
    <source>
        <dbReference type="Proteomes" id="UP000199009"/>
    </source>
</evidence>
<accession>A0A1G7U8C2</accession>
<evidence type="ECO:0000256" key="8">
    <source>
        <dbReference type="PROSITE-ProRule" id="PRU01240"/>
    </source>
</evidence>
<dbReference type="Pfam" id="PF00082">
    <property type="entry name" value="Peptidase_S8"/>
    <property type="match status" value="1"/>
</dbReference>
<dbReference type="InterPro" id="IPR015500">
    <property type="entry name" value="Peptidase_S8_subtilisin-rel"/>
</dbReference>
<dbReference type="InterPro" id="IPR023828">
    <property type="entry name" value="Peptidase_S8_Ser-AS"/>
</dbReference>
<keyword evidence="2" id="KW-0964">Secreted</keyword>
<dbReference type="PROSITE" id="PS00138">
    <property type="entry name" value="SUBTILASE_SER"/>
    <property type="match status" value="1"/>
</dbReference>
<dbReference type="InterPro" id="IPR036852">
    <property type="entry name" value="Peptidase_S8/S53_dom_sf"/>
</dbReference>
<name>A0A1G7U8C2_9MICO</name>
<evidence type="ECO:0000256" key="6">
    <source>
        <dbReference type="ARBA" id="ARBA00022825"/>
    </source>
</evidence>
<evidence type="ECO:0000256" key="3">
    <source>
        <dbReference type="ARBA" id="ARBA00022670"/>
    </source>
</evidence>
<keyword evidence="17" id="KW-1185">Reference proteome</keyword>
<dbReference type="OrthoDB" id="614750at2"/>
<keyword evidence="3 8" id="KW-0645">Protease</keyword>
<dbReference type="AlphaFoldDB" id="A0A1G7U8C2"/>
<evidence type="ECO:0000256" key="1">
    <source>
        <dbReference type="ARBA" id="ARBA00011073"/>
    </source>
</evidence>
<feature type="domain" description="Inhibitor I9" evidence="14">
    <location>
        <begin position="47"/>
        <end position="146"/>
    </location>
</feature>
<dbReference type="STRING" id="370764.SAMN04489810_0298"/>
<evidence type="ECO:0000259" key="14">
    <source>
        <dbReference type="Pfam" id="PF05922"/>
    </source>
</evidence>
<protein>
    <submittedName>
        <fullName evidence="16">Ig-like domain (Group 3)</fullName>
    </submittedName>
</protein>
<dbReference type="InterPro" id="IPR045051">
    <property type="entry name" value="SBT"/>
</dbReference>
<organism evidence="16 17">
    <name type="scientific">Microbacterium pygmaeum</name>
    <dbReference type="NCBI Taxonomy" id="370764"/>
    <lineage>
        <taxon>Bacteria</taxon>
        <taxon>Bacillati</taxon>
        <taxon>Actinomycetota</taxon>
        <taxon>Actinomycetes</taxon>
        <taxon>Micrococcales</taxon>
        <taxon>Microbacteriaceae</taxon>
        <taxon>Microbacterium</taxon>
    </lineage>
</organism>
<dbReference type="GO" id="GO:0004252">
    <property type="term" value="F:serine-type endopeptidase activity"/>
    <property type="evidence" value="ECO:0007669"/>
    <property type="project" value="UniProtKB-UniRule"/>
</dbReference>
<dbReference type="PRINTS" id="PR00723">
    <property type="entry name" value="SUBTILISIN"/>
</dbReference>
<dbReference type="Proteomes" id="UP000199009">
    <property type="component" value="Chromosome I"/>
</dbReference>
<dbReference type="GO" id="GO:0006508">
    <property type="term" value="P:proteolysis"/>
    <property type="evidence" value="ECO:0007669"/>
    <property type="project" value="UniProtKB-KW"/>
</dbReference>
<dbReference type="Gene3D" id="2.60.40.2310">
    <property type="match status" value="1"/>
</dbReference>
<keyword evidence="4 11" id="KW-0732">Signal</keyword>
<dbReference type="CDD" id="cd02120">
    <property type="entry name" value="PA_subtilisin_like"/>
    <property type="match status" value="1"/>
</dbReference>
<dbReference type="PANTHER" id="PTHR10795">
    <property type="entry name" value="PROPROTEIN CONVERTASE SUBTILISIN/KEXIN"/>
    <property type="match status" value="1"/>
</dbReference>
<evidence type="ECO:0000256" key="9">
    <source>
        <dbReference type="RuleBase" id="RU003355"/>
    </source>
</evidence>
<proteinExistence type="inferred from homology"/>
<dbReference type="InterPro" id="IPR010259">
    <property type="entry name" value="S8pro/Inhibitor_I9"/>
</dbReference>
<dbReference type="PROSITE" id="PS51892">
    <property type="entry name" value="SUBTILASE"/>
    <property type="match status" value="1"/>
</dbReference>
<dbReference type="InterPro" id="IPR013783">
    <property type="entry name" value="Ig-like_fold"/>
</dbReference>
<feature type="active site" description="Charge relay system" evidence="7 8">
    <location>
        <position position="604"/>
    </location>
</feature>
<dbReference type="InterPro" id="IPR046450">
    <property type="entry name" value="PA_dom_sf"/>
</dbReference>
<evidence type="ECO:0000259" key="12">
    <source>
        <dbReference type="Pfam" id="PF00082"/>
    </source>
</evidence>
<dbReference type="GO" id="GO:0005975">
    <property type="term" value="P:carbohydrate metabolic process"/>
    <property type="evidence" value="ECO:0007669"/>
    <property type="project" value="UniProtKB-ARBA"/>
</dbReference>
<sequence length="1194" mass="121590">MGRYSVRAAAVVTLAALFTGSATSASFGATPAGEVTPPTPIDSPTGSYIVLLEEEPAAAYDGGEAGLAPTKPEAGQKLDTQSSKVQEYASFLEDRQQEVAAAAGVETQATYQITLNGFSAAMSPEEAAKVAGSDGVKGVYPDEIRHPDAVPSTQFLGLEGEGGVWSELGGISEAGKGVVVGVVDTGIAPENPSFAGEPLGTDPGTGEPYLDGNNVVFDKADGNQFISARVSGEDWSDDAYSTKLIGAQYFSSGAAAAGFDFGPDYLSPRDGDGHGSHTASTAAGENGVAASVSGTDFGLISGVAPAAKVAAYKACFVGPDPLVTTDDICALSDLLAAIDAAVNDGVDVINYSIGGGAATTTWAPDDQVFFNAALAGVFVSVSAGNDGPDSATADHASPWYTTVAASTIPTYEGTVQWNGQQAAGATVSVPFGETVTGEVIYAGDAAAADASVADASLCFLDSLDPAKVGGKIVVCDRGTNARVEKSEAVAAAGGIGMVLVNVVPGSLDNDFHLVPTVHIDAQYRDAIIAWARTAGATVSLVSGNTTGVVTPTPVIAGFSSRGPMLADGSDILKPDVTAPGVAILAAAHNGPAEEPTWEFLSGTSMSSPHVAGLGALYLGDNPLATPDEVKSALMTTAYDTVNSDGSTNTDPFEQGAGHVDPTKYLDAGLLYLNGPRDWAGFVEGLGLADFNGIEPEDYIDGSDLNLASIAIGTLSKQQSVTRTVTATTGGTYTADASIPGVDVTVEPSSFTVAAGEEATFTVTFNNSSAPVEQWATGLLTWTGDNGITVRSPLAVQPATADAPANVTGQGITGSTPVTIESGITGDLALNLTGLAPVTLLTDPDNPVAGHSGNEQSGDENGDVTWFVDVPEGATLAQFILDSSDDAGSDLDLTVYRVVSREDTSYYQRWASATASADEQVTIPDPTAGVYLIVANMYSTPNPMTWDMTAAVVSPGGEGSFTATPNPLSVVKGATAEYTLSWTGLQPDTEYLGVVQYGDSSVRTLLTVDAGPAAPVATTAPTVSGTPKLGRTLTAEPGTWDPADVQLAYQWLRNGEPIDGATATTYKVVRADVGTALSVRVTATQTGNINPGVAVSGEVFVKTASSTKVTMNRYVGTSSQDYTVTVAVSAAGETPATGTVEVWVDAKKYTGTLADGAVTFALPKQSRGVHVVVANYTGSDTREGSTGISGFLVTR</sequence>
<feature type="signal peptide" evidence="11">
    <location>
        <begin position="1"/>
        <end position="24"/>
    </location>
</feature>
<dbReference type="InterPro" id="IPR003137">
    <property type="entry name" value="PA_domain"/>
</dbReference>
<reference evidence="16 17" key="1">
    <citation type="submission" date="2016-10" db="EMBL/GenBank/DDBJ databases">
        <authorList>
            <person name="de Groot N.N."/>
        </authorList>
    </citation>
    <scope>NUCLEOTIDE SEQUENCE [LARGE SCALE GENOMIC DNA]</scope>
    <source>
        <strain evidence="16 17">DSM 23142</strain>
    </source>
</reference>
<feature type="region of interest" description="Disordered" evidence="10">
    <location>
        <begin position="61"/>
        <end position="82"/>
    </location>
</feature>
<evidence type="ECO:0000256" key="2">
    <source>
        <dbReference type="ARBA" id="ARBA00022525"/>
    </source>
</evidence>